<dbReference type="OrthoDB" id="4153178at2759"/>
<keyword evidence="4" id="KW-1185">Reference proteome</keyword>
<evidence type="ECO:0000313" key="4">
    <source>
        <dbReference type="Proteomes" id="UP000809789"/>
    </source>
</evidence>
<accession>A0A8K0PF47</accession>
<feature type="compositionally biased region" description="Polar residues" evidence="1">
    <location>
        <begin position="623"/>
        <end position="634"/>
    </location>
</feature>
<dbReference type="EMBL" id="JAESVG020000010">
    <property type="protein sequence ID" value="KAG8623204.1"/>
    <property type="molecule type" value="Genomic_DNA"/>
</dbReference>
<sequence length="849" mass="93417">MSTFFGARAPDLTPESVRDLNVKPAQQRKQPLHERSLSDLNKTNNGKPKPTIRLVDSDNDSSSIYAKSPFPSKPSHVLEPANENKRKAKDPIYIDLPVTNSRPSSREGRDGATSRTQRRPNRASISTTASMADTLVVDSLFSPTSRRFSVESVVKAGPVYTVEGQGDHLEPLEEMSSDPAEMQTSDMPDIPELPSSVASRPRHMAHSSSVYSSAAFEEPSSETTPRRARPRSSSSGLGFCVSPISENENELEAYGEPTTKDSDESMAESARSGSSQERGTPHIIRYMSSSDSIQPQFASVRPAPYHSKSNNSLWSSDSVGDAEVAPLHIPRKRAHMHSASLNSYPSLTRLGASHLSTIASETEIPDSTRASQQQFPQAGGSWPRRRKTVTSSAYSESIASPKPDHLVKPSSSYDTMSSGSNLHSDGAVPEPLFSSSAPIPQKPFSNRMSSGQHMSEMEDTIGELQAPVLREKRSGYFVRKRSQTELRPASRQSNHTTHSAVESERWSTGSIIFPQWAKFFYAGKGQLLSAKPSLQTLAGPQYDGSVNTHRYTLAGPPYASIDAATRSLDLRRPSTNFTHSRHSTVFTFNTRPDSTHSNWETVGTESPRSRANSVFRRPRSFTDAPNNTRDSMSIFSEPEIAPVHAPPAPAPKKHSIRSSIRSSLKHPLRQNPPKGKQPRKSSGRPSVNNHGQPQTRSSPLAGLPTYASFPTLIPNARLARSLTAWRVPSIDEPFPKEILARGNRQIVCFCLGFLMPPLWMLAAFLPLPKCGWRDANQAEWDIEDSGIGEMEGQEKSGGPQAEIEQQWTWEDERRYLKANWWRNLNRIMSIVGVGILGAIIALAVLASRG</sequence>
<feature type="transmembrane region" description="Helical" evidence="2">
    <location>
        <begin position="746"/>
        <end position="767"/>
    </location>
</feature>
<protein>
    <recommendedName>
        <fullName evidence="5">Serine-rich protein</fullName>
    </recommendedName>
</protein>
<organism evidence="3 4">
    <name type="scientific">Elsinoe batatas</name>
    <dbReference type="NCBI Taxonomy" id="2601811"/>
    <lineage>
        <taxon>Eukaryota</taxon>
        <taxon>Fungi</taxon>
        <taxon>Dikarya</taxon>
        <taxon>Ascomycota</taxon>
        <taxon>Pezizomycotina</taxon>
        <taxon>Dothideomycetes</taxon>
        <taxon>Dothideomycetidae</taxon>
        <taxon>Myriangiales</taxon>
        <taxon>Elsinoaceae</taxon>
        <taxon>Elsinoe</taxon>
    </lineage>
</organism>
<evidence type="ECO:0000256" key="2">
    <source>
        <dbReference type="SAM" id="Phobius"/>
    </source>
</evidence>
<keyword evidence="2" id="KW-0472">Membrane</keyword>
<name>A0A8K0PF47_9PEZI</name>
<keyword evidence="2" id="KW-1133">Transmembrane helix</keyword>
<feature type="region of interest" description="Disordered" evidence="1">
    <location>
        <begin position="479"/>
        <end position="501"/>
    </location>
</feature>
<dbReference type="Proteomes" id="UP000809789">
    <property type="component" value="Unassembled WGS sequence"/>
</dbReference>
<gene>
    <name evidence="3" type="ORF">KVT40_008180</name>
</gene>
<keyword evidence="2" id="KW-0812">Transmembrane</keyword>
<feature type="compositionally biased region" description="Polar residues" evidence="1">
    <location>
        <begin position="433"/>
        <end position="453"/>
    </location>
</feature>
<evidence type="ECO:0000256" key="1">
    <source>
        <dbReference type="SAM" id="MobiDB-lite"/>
    </source>
</evidence>
<feature type="compositionally biased region" description="Polar residues" evidence="1">
    <location>
        <begin position="389"/>
        <end position="398"/>
    </location>
</feature>
<evidence type="ECO:0000313" key="3">
    <source>
        <dbReference type="EMBL" id="KAG8623204.1"/>
    </source>
</evidence>
<proteinExistence type="predicted"/>
<feature type="region of interest" description="Disordered" evidence="1">
    <location>
        <begin position="363"/>
        <end position="456"/>
    </location>
</feature>
<feature type="compositionally biased region" description="Basic and acidic residues" evidence="1">
    <location>
        <begin position="82"/>
        <end position="92"/>
    </location>
</feature>
<comment type="caution">
    <text evidence="3">The sequence shown here is derived from an EMBL/GenBank/DDBJ whole genome shotgun (WGS) entry which is preliminary data.</text>
</comment>
<reference evidence="3" key="1">
    <citation type="submission" date="2021-07" db="EMBL/GenBank/DDBJ databases">
        <title>Elsinoe batatas strain:CRI-CJ2 Genome sequencing and assembly.</title>
        <authorList>
            <person name="Huang L."/>
        </authorList>
    </citation>
    <scope>NUCLEOTIDE SEQUENCE</scope>
    <source>
        <strain evidence="3">CRI-CJ2</strain>
    </source>
</reference>
<feature type="compositionally biased region" description="Polar residues" evidence="1">
    <location>
        <begin position="490"/>
        <end position="501"/>
    </location>
</feature>
<feature type="transmembrane region" description="Helical" evidence="2">
    <location>
        <begin position="827"/>
        <end position="846"/>
    </location>
</feature>
<dbReference type="AlphaFoldDB" id="A0A8K0PF47"/>
<feature type="compositionally biased region" description="Polar residues" evidence="1">
    <location>
        <begin position="683"/>
        <end position="698"/>
    </location>
</feature>
<feature type="compositionally biased region" description="Polar residues" evidence="1">
    <location>
        <begin position="589"/>
        <end position="612"/>
    </location>
</feature>
<evidence type="ECO:0008006" key="5">
    <source>
        <dbReference type="Google" id="ProtNLM"/>
    </source>
</evidence>
<feature type="region of interest" description="Disordered" evidence="1">
    <location>
        <begin position="589"/>
        <end position="703"/>
    </location>
</feature>
<feature type="compositionally biased region" description="Polar residues" evidence="1">
    <location>
        <begin position="409"/>
        <end position="423"/>
    </location>
</feature>
<feature type="region of interest" description="Disordered" evidence="1">
    <location>
        <begin position="1"/>
        <end position="127"/>
    </location>
</feature>
<feature type="region of interest" description="Disordered" evidence="1">
    <location>
        <begin position="164"/>
        <end position="280"/>
    </location>
</feature>